<organism evidence="1 2">
    <name type="scientific">Caerostris extrusa</name>
    <name type="common">Bark spider</name>
    <name type="synonym">Caerostris bankana</name>
    <dbReference type="NCBI Taxonomy" id="172846"/>
    <lineage>
        <taxon>Eukaryota</taxon>
        <taxon>Metazoa</taxon>
        <taxon>Ecdysozoa</taxon>
        <taxon>Arthropoda</taxon>
        <taxon>Chelicerata</taxon>
        <taxon>Arachnida</taxon>
        <taxon>Araneae</taxon>
        <taxon>Araneomorphae</taxon>
        <taxon>Entelegynae</taxon>
        <taxon>Araneoidea</taxon>
        <taxon>Araneidae</taxon>
        <taxon>Caerostris</taxon>
    </lineage>
</organism>
<dbReference type="Proteomes" id="UP001054945">
    <property type="component" value="Unassembled WGS sequence"/>
</dbReference>
<keyword evidence="2" id="KW-1185">Reference proteome</keyword>
<comment type="caution">
    <text evidence="1">The sequence shown here is derived from an EMBL/GenBank/DDBJ whole genome shotgun (WGS) entry which is preliminary data.</text>
</comment>
<reference evidence="1 2" key="1">
    <citation type="submission" date="2021-06" db="EMBL/GenBank/DDBJ databases">
        <title>Caerostris extrusa draft genome.</title>
        <authorList>
            <person name="Kono N."/>
            <person name="Arakawa K."/>
        </authorList>
    </citation>
    <scope>NUCLEOTIDE SEQUENCE [LARGE SCALE GENOMIC DNA]</scope>
</reference>
<evidence type="ECO:0000313" key="2">
    <source>
        <dbReference type="Proteomes" id="UP001054945"/>
    </source>
</evidence>
<evidence type="ECO:0000313" key="1">
    <source>
        <dbReference type="EMBL" id="GIY60950.1"/>
    </source>
</evidence>
<name>A0AAV4UTF1_CAEEX</name>
<dbReference type="AlphaFoldDB" id="A0AAV4UTF1"/>
<accession>A0AAV4UTF1</accession>
<gene>
    <name evidence="1" type="ORF">CEXT_1191</name>
</gene>
<sequence>MSLFPLAMPPNQRKKRNIYLKKVAVTKNEKEPEAEGTEKEGPLLANTSGQKVLDGLFLSSGVSCCSGSFVEEREYFGISLSRVYGRLVILVQNKSGK</sequence>
<protein>
    <submittedName>
        <fullName evidence="1">Uncharacterized protein</fullName>
    </submittedName>
</protein>
<proteinExistence type="predicted"/>
<dbReference type="EMBL" id="BPLR01013402">
    <property type="protein sequence ID" value="GIY60950.1"/>
    <property type="molecule type" value="Genomic_DNA"/>
</dbReference>